<accession>C4K6H3</accession>
<evidence type="ECO:0000313" key="1">
    <source>
        <dbReference type="EMBL" id="ACQ68166.1"/>
    </source>
</evidence>
<proteinExistence type="predicted"/>
<protein>
    <submittedName>
        <fullName evidence="1">Uncharacterized protein</fullName>
    </submittedName>
</protein>
<keyword evidence="2" id="KW-1185">Reference proteome</keyword>
<dbReference type="Proteomes" id="UP000002334">
    <property type="component" value="Chromosome"/>
</dbReference>
<organism evidence="1 2">
    <name type="scientific">Hamiltonella defensa subsp. Acyrthosiphon pisum (strain 5AT)</name>
    <dbReference type="NCBI Taxonomy" id="572265"/>
    <lineage>
        <taxon>Bacteria</taxon>
        <taxon>Pseudomonadati</taxon>
        <taxon>Pseudomonadota</taxon>
        <taxon>Gammaproteobacteria</taxon>
        <taxon>Enterobacterales</taxon>
        <taxon>Enterobacteriaceae</taxon>
        <taxon>aphid secondary symbionts</taxon>
        <taxon>Candidatus Williamhamiltonella</taxon>
    </lineage>
</organism>
<name>C4K6H3_HAMD5</name>
<dbReference type="EMBL" id="CP001277">
    <property type="protein sequence ID" value="ACQ68166.1"/>
    <property type="molecule type" value="Genomic_DNA"/>
</dbReference>
<dbReference type="AlphaFoldDB" id="C4K6H3"/>
<evidence type="ECO:0000313" key="2">
    <source>
        <dbReference type="Proteomes" id="UP000002334"/>
    </source>
</evidence>
<dbReference type="KEGG" id="hde:HDEF_1548"/>
<dbReference type="HOGENOM" id="CLU_2990439_0_0_6"/>
<sequence>MYFGFNVIGCDVILSLFNTDKYQKPLIFYLTKIKVIKILDNNLNNCLKRTKIRDGFK</sequence>
<reference evidence="1 2" key="1">
    <citation type="journal article" date="2009" name="Proc. Natl. Acad. Sci. U.S.A.">
        <title>Hamiltonella defensa, genome evolution of protective bacterial endosymbiont from pathogenic ancestors.</title>
        <authorList>
            <person name="Degnan P.H."/>
            <person name="Yu Y."/>
            <person name="Sisneros N."/>
            <person name="Wing R.A."/>
            <person name="Moran N.A."/>
        </authorList>
    </citation>
    <scope>NUCLEOTIDE SEQUENCE [LARGE SCALE GENOMIC DNA]</scope>
    <source>
        <strain evidence="2">5AT</strain>
    </source>
</reference>
<gene>
    <name evidence="1" type="ordered locus">HDEF_1548</name>
</gene>